<dbReference type="Pfam" id="PF14551">
    <property type="entry name" value="MCM_N"/>
    <property type="match status" value="1"/>
</dbReference>
<name>A0ABP0X244_9BRYO</name>
<dbReference type="PROSITE" id="PS50051">
    <property type="entry name" value="MCM_2"/>
    <property type="match status" value="1"/>
</dbReference>
<dbReference type="EMBL" id="OZ020100">
    <property type="protein sequence ID" value="CAK9273184.1"/>
    <property type="molecule type" value="Genomic_DNA"/>
</dbReference>
<dbReference type="SUPFAM" id="SSF50249">
    <property type="entry name" value="Nucleic acid-binding proteins"/>
    <property type="match status" value="1"/>
</dbReference>
<dbReference type="InterPro" id="IPR001208">
    <property type="entry name" value="MCM_dom"/>
</dbReference>
<dbReference type="InterPro" id="IPR008048">
    <property type="entry name" value="MCM5"/>
</dbReference>
<dbReference type="PRINTS" id="PR01661">
    <property type="entry name" value="MCMPROTEIN5"/>
</dbReference>
<dbReference type="InterPro" id="IPR027417">
    <property type="entry name" value="P-loop_NTPase"/>
</dbReference>
<evidence type="ECO:0000256" key="10">
    <source>
        <dbReference type="ARBA" id="ARBA00023306"/>
    </source>
</evidence>
<dbReference type="Pfam" id="PF00493">
    <property type="entry name" value="MCM"/>
    <property type="match status" value="1"/>
</dbReference>
<dbReference type="InterPro" id="IPR031327">
    <property type="entry name" value="MCM"/>
</dbReference>
<accession>A0ABP0X244</accession>
<evidence type="ECO:0000259" key="14">
    <source>
        <dbReference type="PROSITE" id="PS50051"/>
    </source>
</evidence>
<evidence type="ECO:0000256" key="12">
    <source>
        <dbReference type="RuleBase" id="RU004070"/>
    </source>
</evidence>
<dbReference type="PRINTS" id="PR01657">
    <property type="entry name" value="MCMFAMILY"/>
</dbReference>
<keyword evidence="5 13" id="KW-0378">Hydrolase</keyword>
<evidence type="ECO:0000256" key="1">
    <source>
        <dbReference type="ARBA" id="ARBA00004123"/>
    </source>
</evidence>
<dbReference type="InterPro" id="IPR033762">
    <property type="entry name" value="MCM_OB"/>
</dbReference>
<evidence type="ECO:0000256" key="13">
    <source>
        <dbReference type="RuleBase" id="RU368063"/>
    </source>
</evidence>
<dbReference type="Gene3D" id="3.30.1640.10">
    <property type="entry name" value="mini-chromosome maintenance (MCM) complex, chain A, domain 1"/>
    <property type="match status" value="1"/>
</dbReference>
<keyword evidence="7 12" id="KW-0067">ATP-binding</keyword>
<dbReference type="InterPro" id="IPR012340">
    <property type="entry name" value="NA-bd_OB-fold"/>
</dbReference>
<evidence type="ECO:0000313" key="15">
    <source>
        <dbReference type="EMBL" id="CAK9273184.1"/>
    </source>
</evidence>
<comment type="subunit">
    <text evidence="13">Component of the MCM2-7 complex.</text>
</comment>
<dbReference type="SMART" id="SM00350">
    <property type="entry name" value="MCM"/>
    <property type="match status" value="1"/>
</dbReference>
<evidence type="ECO:0000256" key="11">
    <source>
        <dbReference type="ARBA" id="ARBA00047995"/>
    </source>
</evidence>
<comment type="catalytic activity">
    <reaction evidence="11 13">
        <text>ATP + H2O = ADP + phosphate + H(+)</text>
        <dbReference type="Rhea" id="RHEA:13065"/>
        <dbReference type="ChEBI" id="CHEBI:15377"/>
        <dbReference type="ChEBI" id="CHEBI:15378"/>
        <dbReference type="ChEBI" id="CHEBI:30616"/>
        <dbReference type="ChEBI" id="CHEBI:43474"/>
        <dbReference type="ChEBI" id="CHEBI:456216"/>
        <dbReference type="EC" id="3.6.4.12"/>
    </reaction>
</comment>
<dbReference type="Gene3D" id="2.40.50.140">
    <property type="entry name" value="Nucleic acid-binding proteins"/>
    <property type="match status" value="1"/>
</dbReference>
<gene>
    <name evidence="15" type="ORF">CSSPJE1EN1_LOCUS18662</name>
</gene>
<dbReference type="InterPro" id="IPR018525">
    <property type="entry name" value="MCM_CS"/>
</dbReference>
<dbReference type="EC" id="3.6.4.12" evidence="13"/>
<dbReference type="Proteomes" id="UP001497444">
    <property type="component" value="Chromosome 5"/>
</dbReference>
<keyword evidence="10 13" id="KW-0131">Cell cycle</keyword>
<dbReference type="InterPro" id="IPR041562">
    <property type="entry name" value="MCM_lid"/>
</dbReference>
<keyword evidence="6 13" id="KW-0347">Helicase</keyword>
<dbReference type="Pfam" id="PF17855">
    <property type="entry name" value="MCM_lid"/>
    <property type="match status" value="1"/>
</dbReference>
<evidence type="ECO:0000256" key="3">
    <source>
        <dbReference type="ARBA" id="ARBA00022705"/>
    </source>
</evidence>
<dbReference type="InterPro" id="IPR054125">
    <property type="entry name" value="MCM5_C"/>
</dbReference>
<keyword evidence="9 13" id="KW-0539">Nucleus</keyword>
<keyword evidence="16" id="KW-1185">Reference proteome</keyword>
<dbReference type="Gene3D" id="3.40.50.300">
    <property type="entry name" value="P-loop containing nucleotide triphosphate hydrolases"/>
    <property type="match status" value="1"/>
</dbReference>
<keyword evidence="4 12" id="KW-0547">Nucleotide-binding</keyword>
<evidence type="ECO:0000256" key="9">
    <source>
        <dbReference type="ARBA" id="ARBA00023242"/>
    </source>
</evidence>
<dbReference type="SUPFAM" id="SSF52540">
    <property type="entry name" value="P-loop containing nucleoside triphosphate hydrolases"/>
    <property type="match status" value="1"/>
</dbReference>
<comment type="function">
    <text evidence="13">Acts as component of the MCM2-7 complex (MCM complex) which is the replicative helicase essential for 'once per cell cycle' DNA replication initiation and elongation in eukaryotic cells. The active ATPase sites in the MCM2-7 ring are formed through the interaction surfaces of two neighboring subunits such that a critical structure of a conserved arginine finger motif is provided in trans relative to the ATP-binding site of the Walker A box of the adjacent subunit. The six ATPase active sites, however, are likely to contribute differentially to the complex helicase activity.</text>
</comment>
<keyword evidence="3 13" id="KW-0235">DNA replication</keyword>
<comment type="subcellular location">
    <subcellularLocation>
        <location evidence="1 13">Nucleus</location>
    </subcellularLocation>
</comment>
<comment type="similarity">
    <text evidence="2 12">Belongs to the MCM family.</text>
</comment>
<keyword evidence="8 12" id="KW-0238">DNA-binding</keyword>
<evidence type="ECO:0000256" key="5">
    <source>
        <dbReference type="ARBA" id="ARBA00022801"/>
    </source>
</evidence>
<dbReference type="CDD" id="cd17756">
    <property type="entry name" value="MCM5"/>
    <property type="match status" value="1"/>
</dbReference>
<evidence type="ECO:0000256" key="2">
    <source>
        <dbReference type="ARBA" id="ARBA00008010"/>
    </source>
</evidence>
<feature type="domain" description="MCM C-terminal AAA(+) ATPase" evidence="14">
    <location>
        <begin position="327"/>
        <end position="533"/>
    </location>
</feature>
<evidence type="ECO:0000256" key="8">
    <source>
        <dbReference type="ARBA" id="ARBA00023125"/>
    </source>
</evidence>
<dbReference type="Gene3D" id="2.20.28.10">
    <property type="match status" value="1"/>
</dbReference>
<organism evidence="15 16">
    <name type="scientific">Sphagnum jensenii</name>
    <dbReference type="NCBI Taxonomy" id="128206"/>
    <lineage>
        <taxon>Eukaryota</taxon>
        <taxon>Viridiplantae</taxon>
        <taxon>Streptophyta</taxon>
        <taxon>Embryophyta</taxon>
        <taxon>Bryophyta</taxon>
        <taxon>Sphagnophytina</taxon>
        <taxon>Sphagnopsida</taxon>
        <taxon>Sphagnales</taxon>
        <taxon>Sphagnaceae</taxon>
        <taxon>Sphagnum</taxon>
    </lineage>
</organism>
<reference evidence="15" key="1">
    <citation type="submission" date="2024-02" db="EMBL/GenBank/DDBJ databases">
        <authorList>
            <consortium name="ELIXIR-Norway"/>
            <consortium name="Elixir Norway"/>
        </authorList>
    </citation>
    <scope>NUCLEOTIDE SEQUENCE</scope>
</reference>
<dbReference type="Pfam" id="PF21933">
    <property type="entry name" value="MCM5_C"/>
    <property type="match status" value="1"/>
</dbReference>
<dbReference type="Pfam" id="PF17207">
    <property type="entry name" value="MCM_OB"/>
    <property type="match status" value="1"/>
</dbReference>
<dbReference type="InterPro" id="IPR027925">
    <property type="entry name" value="MCM_N"/>
</dbReference>
<dbReference type="PANTHER" id="PTHR11630:SF42">
    <property type="entry name" value="DNA REPLICATION LICENSING FACTOR MCM5"/>
    <property type="match status" value="1"/>
</dbReference>
<protein>
    <recommendedName>
        <fullName evidence="13">DNA replication licensing factor MCM5</fullName>
        <ecNumber evidence="13">3.6.4.12</ecNumber>
    </recommendedName>
</protein>
<evidence type="ECO:0000256" key="7">
    <source>
        <dbReference type="ARBA" id="ARBA00022840"/>
    </source>
</evidence>
<dbReference type="PROSITE" id="PS00847">
    <property type="entry name" value="MCM_1"/>
    <property type="match status" value="1"/>
</dbReference>
<evidence type="ECO:0000256" key="4">
    <source>
        <dbReference type="ARBA" id="ARBA00022741"/>
    </source>
</evidence>
<evidence type="ECO:0000313" key="16">
    <source>
        <dbReference type="Proteomes" id="UP001497444"/>
    </source>
</evidence>
<dbReference type="PANTHER" id="PTHR11630">
    <property type="entry name" value="DNA REPLICATION LICENSING FACTOR MCM FAMILY MEMBER"/>
    <property type="match status" value="1"/>
</dbReference>
<proteinExistence type="inferred from homology"/>
<sequence>MSGWDEGNVFYSDQNLEDGGDENGDKLVTRHSSQRKFKEFIRSYGDVKGPFPYRESLLQNPKSLQVALEDLHSFDDALSERLRRMPAEYLPLFEVAAAEVLVGLKSKVAGEGGEMEEPSTGDVQVLLTSKESPVSIRNLAASSISKLVKITGIVIAASRTKAKATSVTLLCKNCKNIKVVACRPGLGGAVVPRSCDHTTQPGEEACPLDPWVIIPDKSKYVDQQTLKLQENPEDVPTGELPRNLLLAVDRSMVQCIVPGTRVTVVGIYSIFQAGGNKPQQKGAVAIRQPYLRVVGMEQASEATSGGANTSTSDEDMEFKDFARRPDAYQEICRLIAPSIFGHDDVKKAVACLLFSGSRKRLPDGVQLRGDINVLLLGDPSTAKSQFLKFVEKTAPIAVYTSGKGSSAAGLTASVVRDSSSREFYLEGGAMVLADGGVVCIDEFDKMRPEDRVAIHEAMEQQTISIAKAGITTVLNSRTSVLAAANPPSGRYDDLKTAQENIDLQTTILSRFDLIFIVKDARDHQRDMQIAKHILKVHANADSLAKGTEVQDQENWLKRYVEWSRSHCSPRLTDSAAQLLQNNYVKIRQQMREQNNERGSSPIPITVRQLEAIVRISESLARMQLSTVATEEHVTEALRLFHVSTMDAAQSGITANLIVSPEMRAEIQQVELQVKRRMGIGNFLSERHLIDELMRTGLSESTVRRALIVMSQRGEIEYKRERRVIVRKS</sequence>
<evidence type="ECO:0000256" key="6">
    <source>
        <dbReference type="ARBA" id="ARBA00022806"/>
    </source>
</evidence>